<reference evidence="2 3" key="1">
    <citation type="journal article" date="2014" name="Int. J. Syst. Evol. Microbiol.">
        <title>Complete genome sequence of Corynebacterium casei LMG S-19264T (=DSM 44701T), isolated from a smear-ripened cheese.</title>
        <authorList>
            <consortium name="US DOE Joint Genome Institute (JGI-PGF)"/>
            <person name="Walter F."/>
            <person name="Albersmeier A."/>
            <person name="Kalinowski J."/>
            <person name="Ruckert C."/>
        </authorList>
    </citation>
    <scope>NUCLEOTIDE SEQUENCE [LARGE SCALE GENOMIC DNA]</scope>
    <source>
        <strain evidence="2 3">CGMCC 1.12925</strain>
    </source>
</reference>
<evidence type="ECO:0008006" key="4">
    <source>
        <dbReference type="Google" id="ProtNLM"/>
    </source>
</evidence>
<feature type="transmembrane region" description="Helical" evidence="1">
    <location>
        <begin position="92"/>
        <end position="119"/>
    </location>
</feature>
<sequence>MSKPTHFDFENSVSLRVHFQLETKKSFTALVESIKMLPVSTLKKISLKVSDQHIWLGIAHKNKKMYSPNLHLECKKVLNTTQINAKFGPDPALWTLFMFLHFGLGITIISTLIMMYANFVLQKSINFQISLLILCTCIWIALYFYARYNRNRGKKQAYFLLHTIKGVLK</sequence>
<keyword evidence="1" id="KW-0812">Transmembrane</keyword>
<evidence type="ECO:0000313" key="3">
    <source>
        <dbReference type="Proteomes" id="UP000599688"/>
    </source>
</evidence>
<dbReference type="AlphaFoldDB" id="A0A916ZNP3"/>
<accession>A0A916ZNP3</accession>
<organism evidence="2 3">
    <name type="scientific">Psychroflexus salis</name>
    <dbReference type="NCBI Taxonomy" id="1526574"/>
    <lineage>
        <taxon>Bacteria</taxon>
        <taxon>Pseudomonadati</taxon>
        <taxon>Bacteroidota</taxon>
        <taxon>Flavobacteriia</taxon>
        <taxon>Flavobacteriales</taxon>
        <taxon>Flavobacteriaceae</taxon>
        <taxon>Psychroflexus</taxon>
    </lineage>
</organism>
<evidence type="ECO:0000256" key="1">
    <source>
        <dbReference type="SAM" id="Phobius"/>
    </source>
</evidence>
<keyword evidence="1" id="KW-0472">Membrane</keyword>
<dbReference type="RefSeq" id="WP_188405204.1">
    <property type="nucleotide sequence ID" value="NZ_BMGL01000003.1"/>
</dbReference>
<comment type="caution">
    <text evidence="2">The sequence shown here is derived from an EMBL/GenBank/DDBJ whole genome shotgun (WGS) entry which is preliminary data.</text>
</comment>
<evidence type="ECO:0000313" key="2">
    <source>
        <dbReference type="EMBL" id="GGE06568.1"/>
    </source>
</evidence>
<protein>
    <recommendedName>
        <fullName evidence="4">GTP-binding protein</fullName>
    </recommendedName>
</protein>
<keyword evidence="1" id="KW-1133">Transmembrane helix</keyword>
<gene>
    <name evidence="2" type="ORF">GCM10010831_05090</name>
</gene>
<dbReference type="Proteomes" id="UP000599688">
    <property type="component" value="Unassembled WGS sequence"/>
</dbReference>
<feature type="transmembrane region" description="Helical" evidence="1">
    <location>
        <begin position="125"/>
        <end position="146"/>
    </location>
</feature>
<name>A0A916ZNP3_9FLAO</name>
<proteinExistence type="predicted"/>
<dbReference type="EMBL" id="BMGL01000003">
    <property type="protein sequence ID" value="GGE06568.1"/>
    <property type="molecule type" value="Genomic_DNA"/>
</dbReference>
<keyword evidence="3" id="KW-1185">Reference proteome</keyword>